<dbReference type="Proteomes" id="UP000039370">
    <property type="component" value="Unassembled WGS sequence"/>
</dbReference>
<protein>
    <submittedName>
        <fullName evidence="1">Uncharacterized protein</fullName>
    </submittedName>
</protein>
<sequence length="68" mass="8151">MERITNNTEFYIWNDIGLISPKDLDFFCENISKTSRFDFNIEKTDLCSHLYLSEENRLSINFYNNGFI</sequence>
<evidence type="ECO:0000313" key="2">
    <source>
        <dbReference type="Proteomes" id="UP000039370"/>
    </source>
</evidence>
<gene>
    <name evidence="1" type="ORF">CCAN11_2200019</name>
</gene>
<reference evidence="2" key="1">
    <citation type="submission" date="2015-01" db="EMBL/GenBank/DDBJ databases">
        <authorList>
            <person name="MANFREDI Pablo"/>
        </authorList>
    </citation>
    <scope>NUCLEOTIDE SEQUENCE [LARGE SCALE GENOMIC DNA]</scope>
    <source>
        <strain evidence="2">Cc11</strain>
    </source>
</reference>
<proteinExistence type="predicted"/>
<name>A0A0B7IJN6_9FLAO</name>
<accession>A0A0B7IJN6</accession>
<organism evidence="1 2">
    <name type="scientific">Capnocytophaga canimorsus</name>
    <dbReference type="NCBI Taxonomy" id="28188"/>
    <lineage>
        <taxon>Bacteria</taxon>
        <taxon>Pseudomonadati</taxon>
        <taxon>Bacteroidota</taxon>
        <taxon>Flavobacteriia</taxon>
        <taxon>Flavobacteriales</taxon>
        <taxon>Flavobacteriaceae</taxon>
        <taxon>Capnocytophaga</taxon>
    </lineage>
</organism>
<evidence type="ECO:0000313" key="1">
    <source>
        <dbReference type="EMBL" id="CEN50794.1"/>
    </source>
</evidence>
<dbReference type="AlphaFoldDB" id="A0A0B7IJN6"/>
<dbReference type="EMBL" id="CDOK01000136">
    <property type="protein sequence ID" value="CEN50794.1"/>
    <property type="molecule type" value="Genomic_DNA"/>
</dbReference>